<evidence type="ECO:0000313" key="1">
    <source>
        <dbReference type="EMBL" id="KAK4013180.1"/>
    </source>
</evidence>
<organism evidence="1 2">
    <name type="scientific">Daphnia magna</name>
    <dbReference type="NCBI Taxonomy" id="35525"/>
    <lineage>
        <taxon>Eukaryota</taxon>
        <taxon>Metazoa</taxon>
        <taxon>Ecdysozoa</taxon>
        <taxon>Arthropoda</taxon>
        <taxon>Crustacea</taxon>
        <taxon>Branchiopoda</taxon>
        <taxon>Diplostraca</taxon>
        <taxon>Cladocera</taxon>
        <taxon>Anomopoda</taxon>
        <taxon>Daphniidae</taxon>
        <taxon>Daphnia</taxon>
    </lineage>
</organism>
<evidence type="ECO:0000313" key="2">
    <source>
        <dbReference type="Proteomes" id="UP001234178"/>
    </source>
</evidence>
<proteinExistence type="predicted"/>
<accession>A0ABQ9ZKT3</accession>
<keyword evidence="2" id="KW-1185">Reference proteome</keyword>
<name>A0ABQ9ZKT3_9CRUS</name>
<comment type="caution">
    <text evidence="1">The sequence shown here is derived from an EMBL/GenBank/DDBJ whole genome shotgun (WGS) entry which is preliminary data.</text>
</comment>
<gene>
    <name evidence="1" type="ORF">OUZ56_025414</name>
</gene>
<sequence length="163" mass="18363">MSRLLKPHGLVVTSGAPVSAFDHNSTRDVRQSCQQIFLPVAAVYRQKWNWRTHPVVGGERGWTRPSLIHWTYNTAVQDTTCTCSVTLQQKHMEQPRTPKFILLVCYKTRAAPIPKNGVSLPKPELLSAELGSAVLTERIVNAIDKVKWEATLWTDSMEALGWI</sequence>
<reference evidence="1 2" key="1">
    <citation type="journal article" date="2023" name="Nucleic Acids Res.">
        <title>The hologenome of Daphnia magna reveals possible DNA methylation and microbiome-mediated evolution of the host genome.</title>
        <authorList>
            <person name="Chaturvedi A."/>
            <person name="Li X."/>
            <person name="Dhandapani V."/>
            <person name="Marshall H."/>
            <person name="Kissane S."/>
            <person name="Cuenca-Cambronero M."/>
            <person name="Asole G."/>
            <person name="Calvet F."/>
            <person name="Ruiz-Romero M."/>
            <person name="Marangio P."/>
            <person name="Guigo R."/>
            <person name="Rago D."/>
            <person name="Mirbahai L."/>
            <person name="Eastwood N."/>
            <person name="Colbourne J.K."/>
            <person name="Zhou J."/>
            <person name="Mallon E."/>
            <person name="Orsini L."/>
        </authorList>
    </citation>
    <scope>NUCLEOTIDE SEQUENCE [LARGE SCALE GENOMIC DNA]</scope>
    <source>
        <strain evidence="1">LRV0_1</strain>
    </source>
</reference>
<dbReference type="EMBL" id="JAOYFB010000004">
    <property type="protein sequence ID" value="KAK4013180.1"/>
    <property type="molecule type" value="Genomic_DNA"/>
</dbReference>
<protein>
    <submittedName>
        <fullName evidence="1">Uncharacterized protein</fullName>
    </submittedName>
</protein>
<dbReference type="Proteomes" id="UP001234178">
    <property type="component" value="Unassembled WGS sequence"/>
</dbReference>